<proteinExistence type="predicted"/>
<evidence type="ECO:0000313" key="3">
    <source>
        <dbReference type="EMBL" id="XCG65195.1"/>
    </source>
</evidence>
<dbReference type="RefSeq" id="WP_353650805.1">
    <property type="nucleotide sequence ID" value="NZ_CP159218.1"/>
</dbReference>
<dbReference type="GO" id="GO:0016787">
    <property type="term" value="F:hydrolase activity"/>
    <property type="evidence" value="ECO:0007669"/>
    <property type="project" value="UniProtKB-KW"/>
</dbReference>
<feature type="domain" description="Isochorismatase-like" evidence="2">
    <location>
        <begin position="8"/>
        <end position="151"/>
    </location>
</feature>
<dbReference type="Gene3D" id="3.40.50.850">
    <property type="entry name" value="Isochorismatase-like"/>
    <property type="match status" value="1"/>
</dbReference>
<dbReference type="AlphaFoldDB" id="A0AAU8DUY6"/>
<sequence length="199" mass="21392">MTLPAAPCALIVIDVQDGFSDTRFWGPSVNPQAESNIEALVSCWRAQDRGPVVLVRHDSVHVDSPLFTGSEGNRLQSFLDEGAAELFVTKSVNSAFYGDPDLHAWLQEREIAELVLCGIQTNMCVETTARMAGNLGYLVTVALDATRTFDMTTTLPDGERITRTATELMLTTALNLAAGGFATIATSAELVRPRSDGTG</sequence>
<keyword evidence="1 3" id="KW-0378">Hydrolase</keyword>
<name>A0AAU8DUY6_9ACTN</name>
<dbReference type="PANTHER" id="PTHR43540:SF1">
    <property type="entry name" value="ISOCHORISMATASE HYDROLASE"/>
    <property type="match status" value="1"/>
</dbReference>
<dbReference type="PANTHER" id="PTHR43540">
    <property type="entry name" value="PEROXYUREIDOACRYLATE/UREIDOACRYLATE AMIDOHYDROLASE-RELATED"/>
    <property type="match status" value="1"/>
</dbReference>
<dbReference type="SUPFAM" id="SSF52499">
    <property type="entry name" value="Isochorismatase-like hydrolases"/>
    <property type="match status" value="1"/>
</dbReference>
<protein>
    <submittedName>
        <fullName evidence="3">Cysteine hydrolase family protein</fullName>
        <ecNumber evidence="3">3.-.-.-</ecNumber>
    </submittedName>
</protein>
<dbReference type="InterPro" id="IPR050272">
    <property type="entry name" value="Isochorismatase-like_hydrls"/>
</dbReference>
<dbReference type="EC" id="3.-.-.-" evidence="3"/>
<dbReference type="InterPro" id="IPR036380">
    <property type="entry name" value="Isochorismatase-like_sf"/>
</dbReference>
<accession>A0AAU8DUY6</accession>
<organism evidence="3">
    <name type="scientific">Nakamurella sp. A5-74</name>
    <dbReference type="NCBI Taxonomy" id="3158264"/>
    <lineage>
        <taxon>Bacteria</taxon>
        <taxon>Bacillati</taxon>
        <taxon>Actinomycetota</taxon>
        <taxon>Actinomycetes</taxon>
        <taxon>Nakamurellales</taxon>
        <taxon>Nakamurellaceae</taxon>
        <taxon>Nakamurella</taxon>
    </lineage>
</organism>
<evidence type="ECO:0000259" key="2">
    <source>
        <dbReference type="Pfam" id="PF00857"/>
    </source>
</evidence>
<dbReference type="CDD" id="cd01014">
    <property type="entry name" value="nicotinamidase_related"/>
    <property type="match status" value="1"/>
</dbReference>
<gene>
    <name evidence="3" type="ORF">ABLG96_07840</name>
</gene>
<dbReference type="EMBL" id="CP159218">
    <property type="protein sequence ID" value="XCG65195.1"/>
    <property type="molecule type" value="Genomic_DNA"/>
</dbReference>
<reference evidence="3" key="1">
    <citation type="submission" date="2024-05" db="EMBL/GenBank/DDBJ databases">
        <authorList>
            <person name="Cai S.Y."/>
            <person name="Jin L.M."/>
            <person name="Li H.R."/>
        </authorList>
    </citation>
    <scope>NUCLEOTIDE SEQUENCE</scope>
    <source>
        <strain evidence="3">A5-74</strain>
    </source>
</reference>
<evidence type="ECO:0000256" key="1">
    <source>
        <dbReference type="ARBA" id="ARBA00022801"/>
    </source>
</evidence>
<dbReference type="InterPro" id="IPR000868">
    <property type="entry name" value="Isochorismatase-like_dom"/>
</dbReference>
<dbReference type="Pfam" id="PF00857">
    <property type="entry name" value="Isochorismatase"/>
    <property type="match status" value="1"/>
</dbReference>